<dbReference type="InParanoid" id="A0A5C3P494"/>
<name>A0A5C3P494_9APHY</name>
<evidence type="ECO:0000313" key="2">
    <source>
        <dbReference type="EMBL" id="TFK83438.1"/>
    </source>
</evidence>
<feature type="compositionally biased region" description="Low complexity" evidence="1">
    <location>
        <begin position="192"/>
        <end position="210"/>
    </location>
</feature>
<evidence type="ECO:0000313" key="3">
    <source>
        <dbReference type="Proteomes" id="UP000308197"/>
    </source>
</evidence>
<dbReference type="EMBL" id="ML211393">
    <property type="protein sequence ID" value="TFK83438.1"/>
    <property type="molecule type" value="Genomic_DNA"/>
</dbReference>
<reference evidence="2 3" key="1">
    <citation type="journal article" date="2019" name="Nat. Ecol. Evol.">
        <title>Megaphylogeny resolves global patterns of mushroom evolution.</title>
        <authorList>
            <person name="Varga T."/>
            <person name="Krizsan K."/>
            <person name="Foldi C."/>
            <person name="Dima B."/>
            <person name="Sanchez-Garcia M."/>
            <person name="Sanchez-Ramirez S."/>
            <person name="Szollosi G.J."/>
            <person name="Szarkandi J.G."/>
            <person name="Papp V."/>
            <person name="Albert L."/>
            <person name="Andreopoulos W."/>
            <person name="Angelini C."/>
            <person name="Antonin V."/>
            <person name="Barry K.W."/>
            <person name="Bougher N.L."/>
            <person name="Buchanan P."/>
            <person name="Buyck B."/>
            <person name="Bense V."/>
            <person name="Catcheside P."/>
            <person name="Chovatia M."/>
            <person name="Cooper J."/>
            <person name="Damon W."/>
            <person name="Desjardin D."/>
            <person name="Finy P."/>
            <person name="Geml J."/>
            <person name="Haridas S."/>
            <person name="Hughes K."/>
            <person name="Justo A."/>
            <person name="Karasinski D."/>
            <person name="Kautmanova I."/>
            <person name="Kiss B."/>
            <person name="Kocsube S."/>
            <person name="Kotiranta H."/>
            <person name="LaButti K.M."/>
            <person name="Lechner B.E."/>
            <person name="Liimatainen K."/>
            <person name="Lipzen A."/>
            <person name="Lukacs Z."/>
            <person name="Mihaltcheva S."/>
            <person name="Morgado L.N."/>
            <person name="Niskanen T."/>
            <person name="Noordeloos M.E."/>
            <person name="Ohm R.A."/>
            <person name="Ortiz-Santana B."/>
            <person name="Ovrebo C."/>
            <person name="Racz N."/>
            <person name="Riley R."/>
            <person name="Savchenko A."/>
            <person name="Shiryaev A."/>
            <person name="Soop K."/>
            <person name="Spirin V."/>
            <person name="Szebenyi C."/>
            <person name="Tomsovsky M."/>
            <person name="Tulloss R.E."/>
            <person name="Uehling J."/>
            <person name="Grigoriev I.V."/>
            <person name="Vagvolgyi C."/>
            <person name="Papp T."/>
            <person name="Martin F.M."/>
            <person name="Miettinen O."/>
            <person name="Hibbett D.S."/>
            <person name="Nagy L.G."/>
        </authorList>
    </citation>
    <scope>NUCLEOTIDE SEQUENCE [LARGE SCALE GENOMIC DNA]</scope>
    <source>
        <strain evidence="2 3">HHB13444</strain>
    </source>
</reference>
<evidence type="ECO:0000256" key="1">
    <source>
        <dbReference type="SAM" id="MobiDB-lite"/>
    </source>
</evidence>
<sequence>MSGRARNGWSWRWFAHETSSSSSTFTSFHAHPTSVKKLPMLLPHMHRVRKLLFPHMSVVYLPLLSHIQPEAFLVLDELRLWVNTPEGTDTRRIRAVRPIAHPLSDTTRPPSPKRGGALDCCDYVEAPASRPPLGFPGWAAPIVRTVHGCHRGMRRTRGASTGCIISFPGSLPLPHTIPRVRSVYRNCGSSCSATPRTSYRTSSPTSAYRSVSRGSSTANCEGGSSPCFPGIPPTFLLCLRSRKSGGSLSLGYTVRLFVMH</sequence>
<feature type="region of interest" description="Disordered" evidence="1">
    <location>
        <begin position="191"/>
        <end position="223"/>
    </location>
</feature>
<keyword evidence="3" id="KW-1185">Reference proteome</keyword>
<proteinExistence type="predicted"/>
<dbReference type="Proteomes" id="UP000308197">
    <property type="component" value="Unassembled WGS sequence"/>
</dbReference>
<accession>A0A5C3P494</accession>
<dbReference type="AlphaFoldDB" id="A0A5C3P494"/>
<gene>
    <name evidence="2" type="ORF">K466DRAFT_262984</name>
</gene>
<organism evidence="2 3">
    <name type="scientific">Polyporus arcularius HHB13444</name>
    <dbReference type="NCBI Taxonomy" id="1314778"/>
    <lineage>
        <taxon>Eukaryota</taxon>
        <taxon>Fungi</taxon>
        <taxon>Dikarya</taxon>
        <taxon>Basidiomycota</taxon>
        <taxon>Agaricomycotina</taxon>
        <taxon>Agaricomycetes</taxon>
        <taxon>Polyporales</taxon>
        <taxon>Polyporaceae</taxon>
        <taxon>Polyporus</taxon>
    </lineage>
</organism>
<protein>
    <submittedName>
        <fullName evidence="2">Uncharacterized protein</fullName>
    </submittedName>
</protein>